<evidence type="ECO:0000313" key="2">
    <source>
        <dbReference type="Proteomes" id="UP000093053"/>
    </source>
</evidence>
<reference evidence="1 2" key="1">
    <citation type="submission" date="2016-07" db="EMBL/GenBank/DDBJ databases">
        <title>Complete genome sequence of the Lentzea guizhouensis DHS C013.</title>
        <authorList>
            <person name="Cao C."/>
        </authorList>
    </citation>
    <scope>NUCLEOTIDE SEQUENCE [LARGE SCALE GENOMIC DNA]</scope>
    <source>
        <strain evidence="1 2">DHS C013</strain>
    </source>
</reference>
<dbReference type="AlphaFoldDB" id="A0A1B2HBL5"/>
<evidence type="ECO:0000313" key="1">
    <source>
        <dbReference type="EMBL" id="ANZ35103.1"/>
    </source>
</evidence>
<keyword evidence="2" id="KW-1185">Reference proteome</keyword>
<organism evidence="1 2">
    <name type="scientific">Lentzea guizhouensis</name>
    <dbReference type="NCBI Taxonomy" id="1586287"/>
    <lineage>
        <taxon>Bacteria</taxon>
        <taxon>Bacillati</taxon>
        <taxon>Actinomycetota</taxon>
        <taxon>Actinomycetes</taxon>
        <taxon>Pseudonocardiales</taxon>
        <taxon>Pseudonocardiaceae</taxon>
        <taxon>Lentzea</taxon>
    </lineage>
</organism>
<proteinExistence type="predicted"/>
<dbReference type="Proteomes" id="UP000093053">
    <property type="component" value="Chromosome"/>
</dbReference>
<dbReference type="KEGG" id="led:BBK82_02485"/>
<dbReference type="EMBL" id="CP016793">
    <property type="protein sequence ID" value="ANZ35103.1"/>
    <property type="molecule type" value="Genomic_DNA"/>
</dbReference>
<gene>
    <name evidence="1" type="ORF">BBK82_02485</name>
</gene>
<name>A0A1B2HBL5_9PSEU</name>
<sequence>MQMSATVTVEHLASVTTAIDDSDDMKIYQFDREASMDVIFATWWCSGSGSVIGSSYTAHDEVLAA</sequence>
<accession>A0A1B2HBL5</accession>
<protein>
    <submittedName>
        <fullName evidence="1">Uncharacterized protein</fullName>
    </submittedName>
</protein>